<protein>
    <submittedName>
        <fullName evidence="3">CLUMA_CG012352, isoform A</fullName>
    </submittedName>
</protein>
<name>A0A1J1IEY5_9DIPT</name>
<evidence type="ECO:0000256" key="1">
    <source>
        <dbReference type="SAM" id="MobiDB-lite"/>
    </source>
</evidence>
<feature type="chain" id="PRO_5012995274" evidence="2">
    <location>
        <begin position="20"/>
        <end position="138"/>
    </location>
</feature>
<feature type="compositionally biased region" description="Low complexity" evidence="1">
    <location>
        <begin position="29"/>
        <end position="38"/>
    </location>
</feature>
<gene>
    <name evidence="3" type="ORF">CLUMA_CG012352</name>
</gene>
<dbReference type="Proteomes" id="UP000183832">
    <property type="component" value="Unassembled WGS sequence"/>
</dbReference>
<feature type="region of interest" description="Disordered" evidence="1">
    <location>
        <begin position="29"/>
        <end position="48"/>
    </location>
</feature>
<evidence type="ECO:0000313" key="4">
    <source>
        <dbReference type="Proteomes" id="UP000183832"/>
    </source>
</evidence>
<keyword evidence="4" id="KW-1185">Reference proteome</keyword>
<reference evidence="3 4" key="1">
    <citation type="submission" date="2015-04" db="EMBL/GenBank/DDBJ databases">
        <authorList>
            <person name="Syromyatnikov M.Y."/>
            <person name="Popov V.N."/>
        </authorList>
    </citation>
    <scope>NUCLEOTIDE SEQUENCE [LARGE SCALE GENOMIC DNA]</scope>
</reference>
<sequence length="138" mass="15304">MKIFLNIILIAGLIAISSAYHNEKCVTIPPEGELTSEPTPEPTPEPTRIAEPCLREVELCNEKDFKICTELYRFSKAGCAELTQDKHLSARTKGPYMCEVHSGTDCLGESAFVTQSGANYPFEIQSVSLVSDSYFHEK</sequence>
<evidence type="ECO:0000256" key="2">
    <source>
        <dbReference type="SAM" id="SignalP"/>
    </source>
</evidence>
<dbReference type="EMBL" id="CVRI01000048">
    <property type="protein sequence ID" value="CRK98831.1"/>
    <property type="molecule type" value="Genomic_DNA"/>
</dbReference>
<accession>A0A1J1IEY5</accession>
<keyword evidence="2" id="KW-0732">Signal</keyword>
<proteinExistence type="predicted"/>
<evidence type="ECO:0000313" key="3">
    <source>
        <dbReference type="EMBL" id="CRK98831.1"/>
    </source>
</evidence>
<feature type="signal peptide" evidence="2">
    <location>
        <begin position="1"/>
        <end position="19"/>
    </location>
</feature>
<organism evidence="3 4">
    <name type="scientific">Clunio marinus</name>
    <dbReference type="NCBI Taxonomy" id="568069"/>
    <lineage>
        <taxon>Eukaryota</taxon>
        <taxon>Metazoa</taxon>
        <taxon>Ecdysozoa</taxon>
        <taxon>Arthropoda</taxon>
        <taxon>Hexapoda</taxon>
        <taxon>Insecta</taxon>
        <taxon>Pterygota</taxon>
        <taxon>Neoptera</taxon>
        <taxon>Endopterygota</taxon>
        <taxon>Diptera</taxon>
        <taxon>Nematocera</taxon>
        <taxon>Chironomoidea</taxon>
        <taxon>Chironomidae</taxon>
        <taxon>Clunio</taxon>
    </lineage>
</organism>
<dbReference type="AlphaFoldDB" id="A0A1J1IEY5"/>